<dbReference type="RefSeq" id="WP_198476184.1">
    <property type="nucleotide sequence ID" value="NZ_JADGMQ010000004.1"/>
</dbReference>
<evidence type="ECO:0000313" key="1">
    <source>
        <dbReference type="EMBL" id="MBI1620794.1"/>
    </source>
</evidence>
<reference evidence="1 2" key="1">
    <citation type="submission" date="2020-10" db="EMBL/GenBank/DDBJ databases">
        <title>Aquamicrobium zhengzhouensis sp. nov., a exopolysaccharide producing bacterium isolated from farmland soil.</title>
        <authorList>
            <person name="Wang X."/>
        </authorList>
    </citation>
    <scope>NUCLEOTIDE SEQUENCE [LARGE SCALE GENOMIC DNA]</scope>
    <source>
        <strain evidence="2">cd-1</strain>
    </source>
</reference>
<comment type="caution">
    <text evidence="1">The sequence shown here is derived from an EMBL/GenBank/DDBJ whole genome shotgun (WGS) entry which is preliminary data.</text>
</comment>
<name>A0ABS0SBW6_9HYPH</name>
<accession>A0ABS0SBW6</accession>
<dbReference type="Proteomes" id="UP000601789">
    <property type="component" value="Unassembled WGS sequence"/>
</dbReference>
<organism evidence="1 2">
    <name type="scientific">Aquamicrobium zhengzhouense</name>
    <dbReference type="NCBI Taxonomy" id="2781738"/>
    <lineage>
        <taxon>Bacteria</taxon>
        <taxon>Pseudomonadati</taxon>
        <taxon>Pseudomonadota</taxon>
        <taxon>Alphaproteobacteria</taxon>
        <taxon>Hyphomicrobiales</taxon>
        <taxon>Phyllobacteriaceae</taxon>
        <taxon>Aquamicrobium</taxon>
    </lineage>
</organism>
<sequence>MTAASLAAAAEGLPRLTDVQKINRAVGGIYELINRHGLPDASCDVLMDAVTRLEDELIEAPIVDPEDISEKFRFFADKIDRACGGVDYDERDCLGVFIQQLEAFRRAEARQHIGCDCPVWGAAA</sequence>
<gene>
    <name evidence="1" type="ORF">IOD40_08990</name>
</gene>
<evidence type="ECO:0000313" key="2">
    <source>
        <dbReference type="Proteomes" id="UP000601789"/>
    </source>
</evidence>
<dbReference type="EMBL" id="JADGMQ010000004">
    <property type="protein sequence ID" value="MBI1620794.1"/>
    <property type="molecule type" value="Genomic_DNA"/>
</dbReference>
<protein>
    <submittedName>
        <fullName evidence="1">Uncharacterized protein</fullName>
    </submittedName>
</protein>
<proteinExistence type="predicted"/>
<keyword evidence="2" id="KW-1185">Reference proteome</keyword>